<feature type="transmembrane region" description="Helical" evidence="8">
    <location>
        <begin position="111"/>
        <end position="133"/>
    </location>
</feature>
<comment type="similarity">
    <text evidence="8">Belongs to the binding-protein-dependent transport system permease family.</text>
</comment>
<organism evidence="10 11">
    <name type="scientific">Poseidonibacter ostreae</name>
    <dbReference type="NCBI Taxonomy" id="2654171"/>
    <lineage>
        <taxon>Bacteria</taxon>
        <taxon>Pseudomonadati</taxon>
        <taxon>Campylobacterota</taxon>
        <taxon>Epsilonproteobacteria</taxon>
        <taxon>Campylobacterales</taxon>
        <taxon>Arcobacteraceae</taxon>
        <taxon>Poseidonibacter</taxon>
    </lineage>
</organism>
<dbReference type="EMBL" id="WFKK01000029">
    <property type="protein sequence ID" value="KAB7887819.1"/>
    <property type="molecule type" value="Genomic_DNA"/>
</dbReference>
<keyword evidence="7 8" id="KW-0472">Membrane</keyword>
<keyword evidence="4" id="KW-0997">Cell inner membrane</keyword>
<evidence type="ECO:0000256" key="1">
    <source>
        <dbReference type="ARBA" id="ARBA00004429"/>
    </source>
</evidence>
<evidence type="ECO:0000256" key="7">
    <source>
        <dbReference type="ARBA" id="ARBA00023136"/>
    </source>
</evidence>
<feature type="transmembrane region" description="Helical" evidence="8">
    <location>
        <begin position="286"/>
        <end position="312"/>
    </location>
</feature>
<feature type="transmembrane region" description="Helical" evidence="8">
    <location>
        <begin position="85"/>
        <end position="105"/>
    </location>
</feature>
<feature type="transmembrane region" description="Helical" evidence="8">
    <location>
        <begin position="455"/>
        <end position="476"/>
    </location>
</feature>
<feature type="transmembrane region" description="Helical" evidence="8">
    <location>
        <begin position="371"/>
        <end position="389"/>
    </location>
</feature>
<dbReference type="PROSITE" id="PS50928">
    <property type="entry name" value="ABC_TM1"/>
    <property type="match status" value="2"/>
</dbReference>
<reference evidence="10 11" key="1">
    <citation type="submission" date="2019-10" db="EMBL/GenBank/DDBJ databases">
        <title>Poseidonibacter ostreae sp. nov., isolated from the gut of the Ostrea denselamellosa.</title>
        <authorList>
            <person name="Choi A."/>
        </authorList>
    </citation>
    <scope>NUCLEOTIDE SEQUENCE [LARGE SCALE GENOMIC DNA]</scope>
    <source>
        <strain evidence="10 11">SJOD-M-33</strain>
    </source>
</reference>
<sequence>MINNFSKIKISSVFLTLLISAPALIIFLYLFIGDSQNWQHLKETLLFEYIFNSLYIMIGVAILTSIIGFTTAYLTSLYTFSFSKFFHYALILPFAIPTYIMAFIYGGMFNITGSVTTFILNILGMSINEVYFFDIMSIEGAIIVMSLVLYPYVYLICKTYLSFESASIIEASKTFNLSTWKILRKVILPISRPAIVAGVTLAVMEAVSDFGVMDYFGVSTFVTGIFRTWLGMGSIEDASKLASILMTFLFILIVLEKIQRRNKLYKSSGKDFRPIEKIKLKGIQNILASSACFIPFFLGFLLPFIQLCFWFMQSYEDIIDEDFMTLLYQTLSLGFGSAFLITALAFLFVYNVRINKDTSSSVLTQIVKLGYSVPGAVVAVGILSFFSIIDKYVIDFISTTFIISGSIVAIIFGYCVRFLAISINTFESGFSRIPNSYDDAAFIFKIGDLKTFLKIYVPLLKNSAFAAFIVIFIEVIKELPLTMILRPFNYDTLAVRALELTQQGQIVESSVPSMFIILIGMISVILLAKNMNKV</sequence>
<feature type="transmembrane region" description="Helical" evidence="8">
    <location>
        <begin position="12"/>
        <end position="32"/>
    </location>
</feature>
<dbReference type="Gene3D" id="1.10.3720.10">
    <property type="entry name" value="MetI-like"/>
    <property type="match status" value="2"/>
</dbReference>
<feature type="domain" description="ABC transmembrane type-1" evidence="9">
    <location>
        <begin position="50"/>
        <end position="259"/>
    </location>
</feature>
<keyword evidence="2 8" id="KW-0813">Transport</keyword>
<dbReference type="InterPro" id="IPR000515">
    <property type="entry name" value="MetI-like"/>
</dbReference>
<dbReference type="RefSeq" id="WP_152279767.1">
    <property type="nucleotide sequence ID" value="NZ_WFKK01000029.1"/>
</dbReference>
<comment type="subcellular location">
    <subcellularLocation>
        <location evidence="1">Cell inner membrane</location>
        <topology evidence="1">Multi-pass membrane protein</topology>
    </subcellularLocation>
    <subcellularLocation>
        <location evidence="8">Cell membrane</location>
        <topology evidence="8">Multi-pass membrane protein</topology>
    </subcellularLocation>
</comment>
<evidence type="ECO:0000256" key="4">
    <source>
        <dbReference type="ARBA" id="ARBA00022519"/>
    </source>
</evidence>
<name>A0A6L4WR38_9BACT</name>
<dbReference type="InterPro" id="IPR035906">
    <property type="entry name" value="MetI-like_sf"/>
</dbReference>
<keyword evidence="3" id="KW-1003">Cell membrane</keyword>
<dbReference type="Pfam" id="PF00528">
    <property type="entry name" value="BPD_transp_1"/>
    <property type="match status" value="2"/>
</dbReference>
<feature type="transmembrane region" description="Helical" evidence="8">
    <location>
        <begin position="140"/>
        <end position="162"/>
    </location>
</feature>
<evidence type="ECO:0000256" key="6">
    <source>
        <dbReference type="ARBA" id="ARBA00022989"/>
    </source>
</evidence>
<feature type="transmembrane region" description="Helical" evidence="8">
    <location>
        <begin position="182"/>
        <end position="203"/>
    </location>
</feature>
<feature type="domain" description="ABC transmembrane type-1" evidence="9">
    <location>
        <begin position="327"/>
        <end position="527"/>
    </location>
</feature>
<gene>
    <name evidence="10" type="ORF">GBG19_10035</name>
</gene>
<dbReference type="GO" id="GO:0005886">
    <property type="term" value="C:plasma membrane"/>
    <property type="evidence" value="ECO:0007669"/>
    <property type="project" value="UniProtKB-SubCell"/>
</dbReference>
<dbReference type="CDD" id="cd06261">
    <property type="entry name" value="TM_PBP2"/>
    <property type="match status" value="1"/>
</dbReference>
<dbReference type="AlphaFoldDB" id="A0A6L4WR38"/>
<accession>A0A6L4WR38</accession>
<dbReference type="PANTHER" id="PTHR43357">
    <property type="entry name" value="INNER MEMBRANE ABC TRANSPORTER PERMEASE PROTEIN YDCV"/>
    <property type="match status" value="1"/>
</dbReference>
<dbReference type="PANTHER" id="PTHR43357:SF3">
    <property type="entry name" value="FE(3+)-TRANSPORT SYSTEM PERMEASE PROTEIN FBPB 2"/>
    <property type="match status" value="1"/>
</dbReference>
<evidence type="ECO:0000256" key="3">
    <source>
        <dbReference type="ARBA" id="ARBA00022475"/>
    </source>
</evidence>
<evidence type="ECO:0000256" key="8">
    <source>
        <dbReference type="RuleBase" id="RU363032"/>
    </source>
</evidence>
<evidence type="ECO:0000313" key="10">
    <source>
        <dbReference type="EMBL" id="KAB7887819.1"/>
    </source>
</evidence>
<evidence type="ECO:0000313" key="11">
    <source>
        <dbReference type="Proteomes" id="UP000472839"/>
    </source>
</evidence>
<comment type="caution">
    <text evidence="10">The sequence shown here is derived from an EMBL/GenBank/DDBJ whole genome shotgun (WGS) entry which is preliminary data.</text>
</comment>
<evidence type="ECO:0000259" key="9">
    <source>
        <dbReference type="PROSITE" id="PS50928"/>
    </source>
</evidence>
<dbReference type="Proteomes" id="UP000472839">
    <property type="component" value="Unassembled WGS sequence"/>
</dbReference>
<evidence type="ECO:0000256" key="5">
    <source>
        <dbReference type="ARBA" id="ARBA00022692"/>
    </source>
</evidence>
<feature type="transmembrane region" description="Helical" evidence="8">
    <location>
        <begin position="401"/>
        <end position="423"/>
    </location>
</feature>
<evidence type="ECO:0000256" key="2">
    <source>
        <dbReference type="ARBA" id="ARBA00022448"/>
    </source>
</evidence>
<keyword evidence="6 8" id="KW-1133">Transmembrane helix</keyword>
<proteinExistence type="inferred from homology"/>
<protein>
    <submittedName>
        <fullName evidence="10">ABC transporter permease subunit</fullName>
    </submittedName>
</protein>
<keyword evidence="5 8" id="KW-0812">Transmembrane</keyword>
<feature type="transmembrane region" description="Helical" evidence="8">
    <location>
        <begin position="52"/>
        <end position="73"/>
    </location>
</feature>
<feature type="transmembrane region" description="Helical" evidence="8">
    <location>
        <begin position="332"/>
        <end position="350"/>
    </location>
</feature>
<dbReference type="GO" id="GO:0055085">
    <property type="term" value="P:transmembrane transport"/>
    <property type="evidence" value="ECO:0007669"/>
    <property type="project" value="InterPro"/>
</dbReference>
<feature type="transmembrane region" description="Helical" evidence="8">
    <location>
        <begin position="510"/>
        <end position="528"/>
    </location>
</feature>
<feature type="transmembrane region" description="Helical" evidence="8">
    <location>
        <begin position="241"/>
        <end position="258"/>
    </location>
</feature>
<dbReference type="SUPFAM" id="SSF161098">
    <property type="entry name" value="MetI-like"/>
    <property type="match status" value="2"/>
</dbReference>